<evidence type="ECO:0000256" key="2">
    <source>
        <dbReference type="ARBA" id="ARBA00023015"/>
    </source>
</evidence>
<keyword evidence="1" id="KW-0678">Repressor</keyword>
<dbReference type="RefSeq" id="WP_216359927.1">
    <property type="nucleotide sequence ID" value="NZ_JACHXB010000002.1"/>
</dbReference>
<evidence type="ECO:0000313" key="6">
    <source>
        <dbReference type="EMBL" id="SNX99299.1"/>
    </source>
</evidence>
<dbReference type="Pfam" id="PF13377">
    <property type="entry name" value="Peripla_BP_3"/>
    <property type="match status" value="1"/>
</dbReference>
<dbReference type="Gene3D" id="1.10.260.40">
    <property type="entry name" value="lambda repressor-like DNA-binding domains"/>
    <property type="match status" value="1"/>
</dbReference>
<reference evidence="6 7" key="1">
    <citation type="submission" date="2017-09" db="EMBL/GenBank/DDBJ databases">
        <authorList>
            <person name="Ehlers B."/>
            <person name="Leendertz F.H."/>
        </authorList>
    </citation>
    <scope>NUCLEOTIDE SEQUENCE [LARGE SCALE GENOMIC DNA]</scope>
    <source>
        <strain evidence="6 7">DSM 46844</strain>
    </source>
</reference>
<feature type="domain" description="HTH lacI-type" evidence="5">
    <location>
        <begin position="2"/>
        <end position="56"/>
    </location>
</feature>
<dbReference type="InterPro" id="IPR010982">
    <property type="entry name" value="Lambda_DNA-bd_dom_sf"/>
</dbReference>
<keyword evidence="4" id="KW-0804">Transcription</keyword>
<dbReference type="SUPFAM" id="SSF47413">
    <property type="entry name" value="lambda repressor-like DNA-binding domains"/>
    <property type="match status" value="1"/>
</dbReference>
<dbReference type="Proteomes" id="UP000219514">
    <property type="component" value="Unassembled WGS sequence"/>
</dbReference>
<evidence type="ECO:0000313" key="7">
    <source>
        <dbReference type="Proteomes" id="UP000219514"/>
    </source>
</evidence>
<protein>
    <submittedName>
        <fullName evidence="6">Transcriptional regulator, LacI family</fullName>
    </submittedName>
</protein>
<dbReference type="CDD" id="cd01392">
    <property type="entry name" value="HTH_LacI"/>
    <property type="match status" value="1"/>
</dbReference>
<accession>A0A285EJI9</accession>
<dbReference type="Gene3D" id="3.40.50.2300">
    <property type="match status" value="2"/>
</dbReference>
<dbReference type="CDD" id="cd06267">
    <property type="entry name" value="PBP1_LacI_sugar_binding-like"/>
    <property type="match status" value="1"/>
</dbReference>
<dbReference type="Pfam" id="PF00356">
    <property type="entry name" value="LacI"/>
    <property type="match status" value="1"/>
</dbReference>
<evidence type="ECO:0000256" key="3">
    <source>
        <dbReference type="ARBA" id="ARBA00023125"/>
    </source>
</evidence>
<evidence type="ECO:0000259" key="5">
    <source>
        <dbReference type="PROSITE" id="PS50932"/>
    </source>
</evidence>
<proteinExistence type="predicted"/>
<name>A0A285EJI9_9ACTN</name>
<dbReference type="GO" id="GO:0000976">
    <property type="term" value="F:transcription cis-regulatory region binding"/>
    <property type="evidence" value="ECO:0007669"/>
    <property type="project" value="TreeGrafter"/>
</dbReference>
<dbReference type="SMART" id="SM00354">
    <property type="entry name" value="HTH_LACI"/>
    <property type="match status" value="1"/>
</dbReference>
<dbReference type="PROSITE" id="PS50932">
    <property type="entry name" value="HTH_LACI_2"/>
    <property type="match status" value="1"/>
</dbReference>
<dbReference type="InterPro" id="IPR000843">
    <property type="entry name" value="HTH_LacI"/>
</dbReference>
<keyword evidence="2" id="KW-0805">Transcription regulation</keyword>
<dbReference type="InterPro" id="IPR028082">
    <property type="entry name" value="Peripla_BP_I"/>
</dbReference>
<dbReference type="SUPFAM" id="SSF53822">
    <property type="entry name" value="Periplasmic binding protein-like I"/>
    <property type="match status" value="1"/>
</dbReference>
<evidence type="ECO:0000256" key="1">
    <source>
        <dbReference type="ARBA" id="ARBA00022491"/>
    </source>
</evidence>
<dbReference type="EMBL" id="OBDO01000017">
    <property type="protein sequence ID" value="SNX99299.1"/>
    <property type="molecule type" value="Genomic_DNA"/>
</dbReference>
<dbReference type="PANTHER" id="PTHR30146:SF148">
    <property type="entry name" value="HTH-TYPE TRANSCRIPTIONAL REPRESSOR PURR-RELATED"/>
    <property type="match status" value="1"/>
</dbReference>
<dbReference type="PANTHER" id="PTHR30146">
    <property type="entry name" value="LACI-RELATED TRANSCRIPTIONAL REPRESSOR"/>
    <property type="match status" value="1"/>
</dbReference>
<dbReference type="GO" id="GO:0003700">
    <property type="term" value="F:DNA-binding transcription factor activity"/>
    <property type="evidence" value="ECO:0007669"/>
    <property type="project" value="TreeGrafter"/>
</dbReference>
<sequence length="325" mass="34547">MTNIRTVAARAGVSPSTVSRAFARPEVVAEEARRRVFAAAAELGYQPNPVARSLAMGRTGNLGVIVPDIANPFFTPLIKEVQREARRRERSLFVADSDEHVRQELEVALAMARQVDGLVLASSRLPEEDIRAVAALTPVVTVSRVLDGVPAVATPSDRGIGQAVEHLLALGHRRLAYLGGPEESYVTPERHGALHDAAARGGLEVVDLGHFQPRYEPGVRAADLVLAEDVTAVLAYNDQIALGVVNRLTERGVRVPEEISVVGVDDTWIAGLTRPALTSVRVPVGRAGAVAVRMLADPAPGDGHAARESLATELIVRASTGPAPR</sequence>
<gene>
    <name evidence="6" type="ORF">SAMN06893097_1176</name>
</gene>
<dbReference type="InterPro" id="IPR046335">
    <property type="entry name" value="LacI/GalR-like_sensor"/>
</dbReference>
<evidence type="ECO:0000256" key="4">
    <source>
        <dbReference type="ARBA" id="ARBA00023163"/>
    </source>
</evidence>
<keyword evidence="7" id="KW-1185">Reference proteome</keyword>
<dbReference type="AlphaFoldDB" id="A0A285EJI9"/>
<keyword evidence="3" id="KW-0238">DNA-binding</keyword>
<organism evidence="6 7">
    <name type="scientific">Geodermatophilus sabuli</name>
    <dbReference type="NCBI Taxonomy" id="1564158"/>
    <lineage>
        <taxon>Bacteria</taxon>
        <taxon>Bacillati</taxon>
        <taxon>Actinomycetota</taxon>
        <taxon>Actinomycetes</taxon>
        <taxon>Geodermatophilales</taxon>
        <taxon>Geodermatophilaceae</taxon>
        <taxon>Geodermatophilus</taxon>
    </lineage>
</organism>